<gene>
    <name evidence="10" type="ORF">Pla144_33610</name>
</gene>
<dbReference type="Pfam" id="PF06144">
    <property type="entry name" value="DNA_pol3_delta"/>
    <property type="match status" value="1"/>
</dbReference>
<dbReference type="NCBIfam" id="TIGR01128">
    <property type="entry name" value="holA"/>
    <property type="match status" value="1"/>
</dbReference>
<dbReference type="GO" id="GO:0009360">
    <property type="term" value="C:DNA polymerase III complex"/>
    <property type="evidence" value="ECO:0007669"/>
    <property type="project" value="InterPro"/>
</dbReference>
<dbReference type="InterPro" id="IPR005790">
    <property type="entry name" value="DNA_polIII_delta"/>
</dbReference>
<dbReference type="GO" id="GO:0003677">
    <property type="term" value="F:DNA binding"/>
    <property type="evidence" value="ECO:0007669"/>
    <property type="project" value="InterPro"/>
</dbReference>
<dbReference type="InterPro" id="IPR010372">
    <property type="entry name" value="DNA_pol3_delta_N"/>
</dbReference>
<comment type="catalytic activity">
    <reaction evidence="8">
        <text>DNA(n) + a 2'-deoxyribonucleoside 5'-triphosphate = DNA(n+1) + diphosphate</text>
        <dbReference type="Rhea" id="RHEA:22508"/>
        <dbReference type="Rhea" id="RHEA-COMP:17339"/>
        <dbReference type="Rhea" id="RHEA-COMP:17340"/>
        <dbReference type="ChEBI" id="CHEBI:33019"/>
        <dbReference type="ChEBI" id="CHEBI:61560"/>
        <dbReference type="ChEBI" id="CHEBI:173112"/>
        <dbReference type="EC" id="2.7.7.7"/>
    </reaction>
</comment>
<keyword evidence="11" id="KW-1185">Reference proteome</keyword>
<evidence type="ECO:0000256" key="6">
    <source>
        <dbReference type="ARBA" id="ARBA00022932"/>
    </source>
</evidence>
<evidence type="ECO:0000256" key="5">
    <source>
        <dbReference type="ARBA" id="ARBA00022705"/>
    </source>
</evidence>
<dbReference type="EMBL" id="SJPS01000005">
    <property type="protein sequence ID" value="TWU24477.1"/>
    <property type="molecule type" value="Genomic_DNA"/>
</dbReference>
<dbReference type="RefSeq" id="WP_146451724.1">
    <property type="nucleotide sequence ID" value="NZ_SJPS01000005.1"/>
</dbReference>
<evidence type="ECO:0000256" key="3">
    <source>
        <dbReference type="ARBA" id="ARBA00022679"/>
    </source>
</evidence>
<comment type="caution">
    <text evidence="10">The sequence shown here is derived from an EMBL/GenBank/DDBJ whole genome shotgun (WGS) entry which is preliminary data.</text>
</comment>
<evidence type="ECO:0000256" key="2">
    <source>
        <dbReference type="ARBA" id="ARBA00017703"/>
    </source>
</evidence>
<name>A0A5C6CLP0_9BACT</name>
<dbReference type="OrthoDB" id="269621at2"/>
<keyword evidence="5" id="KW-0235">DNA replication</keyword>
<dbReference type="PANTHER" id="PTHR34388:SF1">
    <property type="entry name" value="DNA POLYMERASE III SUBUNIT DELTA"/>
    <property type="match status" value="1"/>
</dbReference>
<dbReference type="GO" id="GO:0003887">
    <property type="term" value="F:DNA-directed DNA polymerase activity"/>
    <property type="evidence" value="ECO:0007669"/>
    <property type="project" value="UniProtKB-KW"/>
</dbReference>
<accession>A0A5C6CLP0</accession>
<dbReference type="Gene3D" id="1.20.272.10">
    <property type="match status" value="1"/>
</dbReference>
<dbReference type="PANTHER" id="PTHR34388">
    <property type="entry name" value="DNA POLYMERASE III SUBUNIT DELTA"/>
    <property type="match status" value="1"/>
</dbReference>
<proteinExistence type="inferred from homology"/>
<dbReference type="InterPro" id="IPR008921">
    <property type="entry name" value="DNA_pol3_clamp-load_cplx_C"/>
</dbReference>
<dbReference type="EC" id="2.7.7.7" evidence="1"/>
<dbReference type="GO" id="GO:0006261">
    <property type="term" value="P:DNA-templated DNA replication"/>
    <property type="evidence" value="ECO:0007669"/>
    <property type="project" value="TreeGrafter"/>
</dbReference>
<dbReference type="SUPFAM" id="SSF48019">
    <property type="entry name" value="post-AAA+ oligomerization domain-like"/>
    <property type="match status" value="1"/>
</dbReference>
<evidence type="ECO:0000256" key="7">
    <source>
        <dbReference type="ARBA" id="ARBA00034754"/>
    </source>
</evidence>
<evidence type="ECO:0000259" key="9">
    <source>
        <dbReference type="Pfam" id="PF06144"/>
    </source>
</evidence>
<keyword evidence="6" id="KW-0239">DNA-directed DNA polymerase</keyword>
<keyword evidence="4" id="KW-0548">Nucleotidyltransferase</keyword>
<dbReference type="AlphaFoldDB" id="A0A5C6CLP0"/>
<dbReference type="InterPro" id="IPR027417">
    <property type="entry name" value="P-loop_NTPase"/>
</dbReference>
<keyword evidence="3" id="KW-0808">Transferase</keyword>
<feature type="domain" description="DNA polymerase III delta N-terminal" evidence="9">
    <location>
        <begin position="14"/>
        <end position="128"/>
    </location>
</feature>
<dbReference type="SUPFAM" id="SSF52540">
    <property type="entry name" value="P-loop containing nucleoside triphosphate hydrolases"/>
    <property type="match status" value="1"/>
</dbReference>
<evidence type="ECO:0000313" key="11">
    <source>
        <dbReference type="Proteomes" id="UP000318437"/>
    </source>
</evidence>
<evidence type="ECO:0000313" key="10">
    <source>
        <dbReference type="EMBL" id="TWU24477.1"/>
    </source>
</evidence>
<reference evidence="10 11" key="1">
    <citation type="submission" date="2019-02" db="EMBL/GenBank/DDBJ databases">
        <title>Deep-cultivation of Planctomycetes and their phenomic and genomic characterization uncovers novel biology.</title>
        <authorList>
            <person name="Wiegand S."/>
            <person name="Jogler M."/>
            <person name="Boedeker C."/>
            <person name="Pinto D."/>
            <person name="Vollmers J."/>
            <person name="Rivas-Marin E."/>
            <person name="Kohn T."/>
            <person name="Peeters S.H."/>
            <person name="Heuer A."/>
            <person name="Rast P."/>
            <person name="Oberbeckmann S."/>
            <person name="Bunk B."/>
            <person name="Jeske O."/>
            <person name="Meyerdierks A."/>
            <person name="Storesund J.E."/>
            <person name="Kallscheuer N."/>
            <person name="Luecker S."/>
            <person name="Lage O.M."/>
            <person name="Pohl T."/>
            <person name="Merkel B.J."/>
            <person name="Hornburger P."/>
            <person name="Mueller R.-W."/>
            <person name="Bruemmer F."/>
            <person name="Labrenz M."/>
            <person name="Spormann A.M."/>
            <person name="Op Den Camp H."/>
            <person name="Overmann J."/>
            <person name="Amann R."/>
            <person name="Jetten M.S.M."/>
            <person name="Mascher T."/>
            <person name="Medema M.H."/>
            <person name="Devos D.P."/>
            <person name="Kaster A.-K."/>
            <person name="Ovreas L."/>
            <person name="Rohde M."/>
            <person name="Galperin M.Y."/>
            <person name="Jogler C."/>
        </authorList>
    </citation>
    <scope>NUCLEOTIDE SEQUENCE [LARGE SCALE GENOMIC DNA]</scope>
    <source>
        <strain evidence="10 11">Pla144</strain>
    </source>
</reference>
<evidence type="ECO:0000256" key="1">
    <source>
        <dbReference type="ARBA" id="ARBA00012417"/>
    </source>
</evidence>
<dbReference type="Gene3D" id="3.40.50.300">
    <property type="entry name" value="P-loop containing nucleotide triphosphate hydrolases"/>
    <property type="match status" value="1"/>
</dbReference>
<evidence type="ECO:0000256" key="8">
    <source>
        <dbReference type="ARBA" id="ARBA00049244"/>
    </source>
</evidence>
<comment type="similarity">
    <text evidence="7">Belongs to the DNA polymerase HolA subunit family.</text>
</comment>
<sequence length="350" mass="38301">MKPGDFPAAGVCAISGDDPFLKHEVRNALVKSTLGDASEGFGVEVFEGRQAEWRDVQDALRERSLFGSSQQVVVVEDADPFVKQYREKLEEIVETTPVGSSLILEVTSWPGNTRLAKAVAKSGLTISCATPEKGAELTAHTKLLKDWLTHQALHVYGVKLERGAVDVLLEQLPSESGILCQEIARLALLTDDKAPIDIALVKEHVGGWRVRKTWDMIDAAADGRADDALNQLDRLMAAGDEAFALLPQMASTLRRFAAAARNYEQAEQARRPMSLRAALEAGGIPPFKLGAAEVQLKQIGRPRAKQLYRWLLAADLELKGHNSTKDRARRVLETLIVRLSKQAAPARSKA</sequence>
<organism evidence="10 11">
    <name type="scientific">Bythopirellula polymerisocia</name>
    <dbReference type="NCBI Taxonomy" id="2528003"/>
    <lineage>
        <taxon>Bacteria</taxon>
        <taxon>Pseudomonadati</taxon>
        <taxon>Planctomycetota</taxon>
        <taxon>Planctomycetia</taxon>
        <taxon>Pirellulales</taxon>
        <taxon>Lacipirellulaceae</taxon>
        <taxon>Bythopirellula</taxon>
    </lineage>
</organism>
<dbReference type="Proteomes" id="UP000318437">
    <property type="component" value="Unassembled WGS sequence"/>
</dbReference>
<protein>
    <recommendedName>
        <fullName evidence="2">DNA polymerase III subunit delta</fullName>
        <ecNumber evidence="1">2.7.7.7</ecNumber>
    </recommendedName>
</protein>
<evidence type="ECO:0000256" key="4">
    <source>
        <dbReference type="ARBA" id="ARBA00022695"/>
    </source>
</evidence>